<keyword evidence="5" id="KW-0378">Hydrolase</keyword>
<keyword evidence="4" id="KW-0808">Transferase</keyword>
<keyword evidence="10" id="KW-1133">Transmembrane helix</keyword>
<dbReference type="AlphaFoldDB" id="A0ABD1Z8H0"/>
<accession>A0ABD1Z8H0</accession>
<evidence type="ECO:0000256" key="3">
    <source>
        <dbReference type="ARBA" id="ARBA00022676"/>
    </source>
</evidence>
<dbReference type="EMBL" id="JBHFFA010000002">
    <property type="protein sequence ID" value="KAL2643012.1"/>
    <property type="molecule type" value="Genomic_DNA"/>
</dbReference>
<evidence type="ECO:0000313" key="14">
    <source>
        <dbReference type="Proteomes" id="UP001605036"/>
    </source>
</evidence>
<dbReference type="Proteomes" id="UP001605036">
    <property type="component" value="Unassembled WGS sequence"/>
</dbReference>
<dbReference type="GO" id="GO:0004180">
    <property type="term" value="F:carboxypeptidase activity"/>
    <property type="evidence" value="ECO:0007669"/>
    <property type="project" value="UniProtKB-KW"/>
</dbReference>
<dbReference type="EC" id="2.4.99.28" evidence="7"/>
<dbReference type="Gene3D" id="3.40.710.10">
    <property type="entry name" value="DD-peptidase/beta-lactamase superfamily"/>
    <property type="match status" value="2"/>
</dbReference>
<name>A0ABD1Z8H0_9MARC</name>
<evidence type="ECO:0000256" key="6">
    <source>
        <dbReference type="ARBA" id="ARBA00023268"/>
    </source>
</evidence>
<dbReference type="InterPro" id="IPR012338">
    <property type="entry name" value="Beta-lactam/transpept-like"/>
</dbReference>
<evidence type="ECO:0000256" key="2">
    <source>
        <dbReference type="ARBA" id="ARBA00022670"/>
    </source>
</evidence>
<dbReference type="GO" id="GO:0006508">
    <property type="term" value="P:proteolysis"/>
    <property type="evidence" value="ECO:0007669"/>
    <property type="project" value="UniProtKB-KW"/>
</dbReference>
<keyword evidence="14" id="KW-1185">Reference proteome</keyword>
<feature type="transmembrane region" description="Helical" evidence="10">
    <location>
        <begin position="124"/>
        <end position="142"/>
    </location>
</feature>
<sequence>MAHGPLGLLNNVTQQVFNQSPPLQNANFSSSKHGEAAECSACQTSSLNSRAVTIEYMPSGRKFEFLSKVDGIPTQPGDYGRFQRDSGSLQTFECGEASAQLPSSGDDKTQNEQQKNSTKARFKLTLKILGLAACFGGFVGFWRTFVRTLPPDFLERWWRLVNDIPEPEKPIPASETPLDTVIFDCHGTVIATISGGGYSGRRDEFKPRSTSSKGANLRPGDIPCWLWQAVVASEDKRFFEHQGVDPRGVARAVLSLASRGGGSTITQQLVKNVFLSSDRKWTRKLSEMILALVLEKQMSKWDILHQYLKKIYWGHGVYGIEGASALYFGKHPSLLTLGECAMLAGIIPAPEHLSPYHDSSRGRKPQARALRRMVEAGFLDPVNAASALNEPLVLATESTEATSGPWKAPYFVSEVLYQLTQKYGWAEVACGGLQVHTTLDLRLQLIAEKVVQKALGEYDDERIVLADQGLRKTKERLESFFIERAEKIKREVELAIKRFEERARIRGKYFKGNVTGEFSGVVESSEGSDSSPAALAAKWAEAFIMQRYSTAEKYLTTTLARYEEEIIIAEKAKMEAAMVAIDPLNGAVRVLLGGRDYYESNFNRSTQAFRSPGSTFKPVVYLTALAQGIKRDYILLDAPFTRGGFTPENYDRKFFGKVTLEESLIYSLNVPTVRLCAKVGVHKVCKMGRALGIETPLPYELSLSLGGFELTPMQLATVYATIASGGVYHKPHFITRVESSDGRILEERKPSGVQAAVVNEAAVAELRALLQAVVERGTGRAARFGRPCAGKTGTSDDHRDLWFAGFTPELACALWLGYDNNTPVGGMHPGTGASHAAPIWQEFMKLAHEGLPLQRFHDVGTDKHGGRAHCPFEKRSRRQPRLGIRKIRKNLKPVISPSPWKQVWDWDKASIYWEEKEKMESWLADRSTKFLEVQTLKRELLRTLNRLPKLPRKAASEQKNKQLVRASGGVVLQAHQLYSNDLQTSRKLPEEWCHDPMVLEGVHNLWSRAGCEIRPH</sequence>
<feature type="region of interest" description="Disordered" evidence="9">
    <location>
        <begin position="98"/>
        <end position="117"/>
    </location>
</feature>
<evidence type="ECO:0000256" key="7">
    <source>
        <dbReference type="ARBA" id="ARBA00044770"/>
    </source>
</evidence>
<evidence type="ECO:0000256" key="4">
    <source>
        <dbReference type="ARBA" id="ARBA00022679"/>
    </source>
</evidence>
<gene>
    <name evidence="13" type="ORF">R1flu_010599</name>
</gene>
<dbReference type="Pfam" id="PF00905">
    <property type="entry name" value="Transpeptidase"/>
    <property type="match status" value="1"/>
</dbReference>
<reference evidence="13 14" key="1">
    <citation type="submission" date="2024-09" db="EMBL/GenBank/DDBJ databases">
        <title>Chromosome-scale assembly of Riccia fluitans.</title>
        <authorList>
            <person name="Paukszto L."/>
            <person name="Sawicki J."/>
            <person name="Karawczyk K."/>
            <person name="Piernik-Szablinska J."/>
            <person name="Szczecinska M."/>
            <person name="Mazdziarz M."/>
        </authorList>
    </citation>
    <scope>NUCLEOTIDE SEQUENCE [LARGE SCALE GENOMIC DNA]</scope>
    <source>
        <strain evidence="13">Rf_01</strain>
        <tissue evidence="13">Aerial parts of the thallus</tissue>
    </source>
</reference>
<evidence type="ECO:0000313" key="13">
    <source>
        <dbReference type="EMBL" id="KAL2643012.1"/>
    </source>
</evidence>
<keyword evidence="2" id="KW-0645">Protease</keyword>
<dbReference type="PANTHER" id="PTHR32282">
    <property type="entry name" value="BINDING PROTEIN TRANSPEPTIDASE, PUTATIVE-RELATED"/>
    <property type="match status" value="1"/>
</dbReference>
<evidence type="ECO:0000256" key="8">
    <source>
        <dbReference type="ARBA" id="ARBA00049902"/>
    </source>
</evidence>
<evidence type="ECO:0000256" key="10">
    <source>
        <dbReference type="SAM" id="Phobius"/>
    </source>
</evidence>
<keyword evidence="10" id="KW-0472">Membrane</keyword>
<keyword evidence="1" id="KW-0121">Carboxypeptidase</keyword>
<comment type="caution">
    <text evidence="13">The sequence shown here is derived from an EMBL/GenBank/DDBJ whole genome shotgun (WGS) entry which is preliminary data.</text>
</comment>
<evidence type="ECO:0000256" key="5">
    <source>
        <dbReference type="ARBA" id="ARBA00022801"/>
    </source>
</evidence>
<dbReference type="SUPFAM" id="SSF53955">
    <property type="entry name" value="Lysozyme-like"/>
    <property type="match status" value="1"/>
</dbReference>
<evidence type="ECO:0000256" key="1">
    <source>
        <dbReference type="ARBA" id="ARBA00022645"/>
    </source>
</evidence>
<dbReference type="Gene3D" id="1.10.3810.10">
    <property type="entry name" value="Biosynthetic peptidoglycan transglycosylase-like"/>
    <property type="match status" value="1"/>
</dbReference>
<feature type="domain" description="Penicillin-binding protein transpeptidase" evidence="11">
    <location>
        <begin position="577"/>
        <end position="809"/>
    </location>
</feature>
<evidence type="ECO:0000259" key="12">
    <source>
        <dbReference type="Pfam" id="PF00912"/>
    </source>
</evidence>
<feature type="domain" description="Glycosyl transferase family 51" evidence="12">
    <location>
        <begin position="216"/>
        <end position="373"/>
    </location>
</feature>
<keyword evidence="10" id="KW-0812">Transmembrane</keyword>
<dbReference type="InterPro" id="IPR001460">
    <property type="entry name" value="PCN-bd_Tpept"/>
</dbReference>
<dbReference type="PANTHER" id="PTHR32282:SF33">
    <property type="entry name" value="PEPTIDOGLYCAN GLYCOSYLTRANSFERASE"/>
    <property type="match status" value="1"/>
</dbReference>
<keyword evidence="3" id="KW-0328">Glycosyltransferase</keyword>
<dbReference type="NCBIfam" id="TIGR02074">
    <property type="entry name" value="PBP_1a_fam"/>
    <property type="match status" value="1"/>
</dbReference>
<dbReference type="InterPro" id="IPR050396">
    <property type="entry name" value="Glycosyltr_51/Transpeptidase"/>
</dbReference>
<dbReference type="InterPro" id="IPR023346">
    <property type="entry name" value="Lysozyme-like_dom_sf"/>
</dbReference>
<evidence type="ECO:0000256" key="9">
    <source>
        <dbReference type="SAM" id="MobiDB-lite"/>
    </source>
</evidence>
<dbReference type="InterPro" id="IPR036950">
    <property type="entry name" value="PBP_transglycosylase"/>
</dbReference>
<dbReference type="SUPFAM" id="SSF56601">
    <property type="entry name" value="beta-lactamase/transpeptidase-like"/>
    <property type="match status" value="1"/>
</dbReference>
<dbReference type="GO" id="GO:0008955">
    <property type="term" value="F:peptidoglycan glycosyltransferase activity"/>
    <property type="evidence" value="ECO:0007669"/>
    <property type="project" value="UniProtKB-EC"/>
</dbReference>
<comment type="catalytic activity">
    <reaction evidence="8">
        <text>[GlcNAc-(1-&gt;4)-Mur2Ac(oyl-L-Ala-gamma-D-Glu-L-Lys-D-Ala-D-Ala)](n)-di-trans,octa-cis-undecaprenyl diphosphate + beta-D-GlcNAc-(1-&gt;4)-Mur2Ac(oyl-L-Ala-gamma-D-Glu-L-Lys-D-Ala-D-Ala)-di-trans,octa-cis-undecaprenyl diphosphate = [GlcNAc-(1-&gt;4)-Mur2Ac(oyl-L-Ala-gamma-D-Glu-L-Lys-D-Ala-D-Ala)](n+1)-di-trans,octa-cis-undecaprenyl diphosphate + di-trans,octa-cis-undecaprenyl diphosphate + H(+)</text>
        <dbReference type="Rhea" id="RHEA:23708"/>
        <dbReference type="Rhea" id="RHEA-COMP:9602"/>
        <dbReference type="Rhea" id="RHEA-COMP:9603"/>
        <dbReference type="ChEBI" id="CHEBI:15378"/>
        <dbReference type="ChEBI" id="CHEBI:58405"/>
        <dbReference type="ChEBI" id="CHEBI:60033"/>
        <dbReference type="ChEBI" id="CHEBI:78435"/>
        <dbReference type="EC" id="2.4.99.28"/>
    </reaction>
</comment>
<keyword evidence="6" id="KW-0511">Multifunctional enzyme</keyword>
<proteinExistence type="predicted"/>
<evidence type="ECO:0000259" key="11">
    <source>
        <dbReference type="Pfam" id="PF00905"/>
    </source>
</evidence>
<protein>
    <recommendedName>
        <fullName evidence="7">peptidoglycan glycosyltransferase</fullName>
        <ecNumber evidence="7">2.4.99.28</ecNumber>
    </recommendedName>
</protein>
<organism evidence="13 14">
    <name type="scientific">Riccia fluitans</name>
    <dbReference type="NCBI Taxonomy" id="41844"/>
    <lineage>
        <taxon>Eukaryota</taxon>
        <taxon>Viridiplantae</taxon>
        <taxon>Streptophyta</taxon>
        <taxon>Embryophyta</taxon>
        <taxon>Marchantiophyta</taxon>
        <taxon>Marchantiopsida</taxon>
        <taxon>Marchantiidae</taxon>
        <taxon>Marchantiales</taxon>
        <taxon>Ricciaceae</taxon>
        <taxon>Riccia</taxon>
    </lineage>
</organism>
<dbReference type="Pfam" id="PF00912">
    <property type="entry name" value="Transgly"/>
    <property type="match status" value="1"/>
</dbReference>
<dbReference type="InterPro" id="IPR001264">
    <property type="entry name" value="Glyco_trans_51"/>
</dbReference>